<gene>
    <name evidence="2" type="ORF">CBM2594_B30445</name>
</gene>
<evidence type="ECO:0000313" key="3">
    <source>
        <dbReference type="Proteomes" id="UP000257139"/>
    </source>
</evidence>
<dbReference type="EMBL" id="LT978514">
    <property type="protein sequence ID" value="SPC22595.1"/>
    <property type="molecule type" value="Genomic_DNA"/>
</dbReference>
<accession>A0A7Z7JCP4</accession>
<evidence type="ECO:0000313" key="2">
    <source>
        <dbReference type="EMBL" id="SPC22595.1"/>
    </source>
</evidence>
<protein>
    <submittedName>
        <fullName evidence="2">Uncharacterized protein</fullName>
    </submittedName>
</protein>
<name>A0A7Z7JCP4_9BURK</name>
<organism evidence="2 3">
    <name type="scientific">Cupriavidus taiwanensis</name>
    <dbReference type="NCBI Taxonomy" id="164546"/>
    <lineage>
        <taxon>Bacteria</taxon>
        <taxon>Pseudomonadati</taxon>
        <taxon>Pseudomonadota</taxon>
        <taxon>Betaproteobacteria</taxon>
        <taxon>Burkholderiales</taxon>
        <taxon>Burkholderiaceae</taxon>
        <taxon>Cupriavidus</taxon>
    </lineage>
</organism>
<evidence type="ECO:0000256" key="1">
    <source>
        <dbReference type="SAM" id="MobiDB-lite"/>
    </source>
</evidence>
<dbReference type="Proteomes" id="UP000257139">
    <property type="component" value="Chromosome CBM2594_b"/>
</dbReference>
<proteinExistence type="predicted"/>
<sequence>MLFCAVTDRKPGETAPRRAQRLPCAVNPDVHAAADTINWRPTHWNSRITKLAFGLTEAHALRPDRPPPLPECRRDGEPDPCR</sequence>
<reference evidence="2 3" key="1">
    <citation type="submission" date="2018-01" db="EMBL/GenBank/DDBJ databases">
        <authorList>
            <person name="Clerissi C."/>
        </authorList>
    </citation>
    <scope>NUCLEOTIDE SEQUENCE [LARGE SCALE GENOMIC DNA]</scope>
    <source>
        <strain evidence="2">Cupriavidus taiwanensis STM 6021</strain>
    </source>
</reference>
<feature type="region of interest" description="Disordered" evidence="1">
    <location>
        <begin position="59"/>
        <end position="82"/>
    </location>
</feature>
<dbReference type="AlphaFoldDB" id="A0A7Z7JCP4"/>